<sequence length="624" mass="68125">MNGSVTQPAVRWPPGCENTPLTAFITVLLAVMNRRLAAEYRQQAAEAEQLPDGVPDEADFVVVGGGSAGCVVAERLSADGRTTVLLLERGGTEPYQVRVPGFVAYIIRGDVAEVIRPVPEPQSCLGAQGCPLHVPCVLGGGAAVNGAMYVRGNREDFNRWANKTGDPDWAYDRVLHYFKRAERNLDVRIALDTEYHSSTGPQRVSWMPYRHPAMGPLAEAMRADGVPERLDINAEGQLGHSVIQTTTANGERWSTYRSYLEPALDRENLRVVTYANVTRILFENATAAAAAAEPRAVGVVYRDAAGKTRIARAKKEVILSAGALHSPQLLLLSGIGPAEELKAANISQLVELPNVGRGLQDHARAVGLEYECPGCAVDWPAHRRDLYKYLLLRRGPLAETGMLQFTAFVRSGVQPEPADADQPDLQMLFVGATTENGTRCMDNDQWRFNHIKVMPAVLQPRSEGSVRLNPAAPEGPPVVTLGYLSDEGGRDLAVLVAGLKLGRRLQAVVERRGLRLVNNSVTTQPCWDMDHDSDEYYACVARVSTQTLWHWTTTCRMGREDDEEAVVGPRLLVRKVRGLRVVDASVMPAVTSGNTNAPTIMIAEKASDMIREDHGIPIPPTQTL</sequence>
<dbReference type="Pfam" id="PF05199">
    <property type="entry name" value="GMC_oxred_C"/>
    <property type="match status" value="1"/>
</dbReference>
<keyword evidence="4 5" id="KW-0274">FAD</keyword>
<dbReference type="EMBL" id="JAPTSV010000005">
    <property type="protein sequence ID" value="KAJ1527516.1"/>
    <property type="molecule type" value="Genomic_DNA"/>
</dbReference>
<dbReference type="Proteomes" id="UP001075354">
    <property type="component" value="Chromosome 5"/>
</dbReference>
<name>A0AAV7XR81_9NEOP</name>
<protein>
    <recommendedName>
        <fullName evidence="6">Glucose-methanol-choline oxidoreductase N-terminal domain-containing protein</fullName>
    </recommendedName>
</protein>
<dbReference type="Pfam" id="PF00732">
    <property type="entry name" value="GMC_oxred_N"/>
    <property type="match status" value="1"/>
</dbReference>
<evidence type="ECO:0000313" key="8">
    <source>
        <dbReference type="Proteomes" id="UP001075354"/>
    </source>
</evidence>
<gene>
    <name evidence="7" type="ORF">ONE63_007487</name>
</gene>
<evidence type="ECO:0000256" key="1">
    <source>
        <dbReference type="ARBA" id="ARBA00001974"/>
    </source>
</evidence>
<evidence type="ECO:0000313" key="7">
    <source>
        <dbReference type="EMBL" id="KAJ1527516.1"/>
    </source>
</evidence>
<comment type="cofactor">
    <cofactor evidence="1 5">
        <name>FAD</name>
        <dbReference type="ChEBI" id="CHEBI:57692"/>
    </cofactor>
</comment>
<dbReference type="SUPFAM" id="SSF51905">
    <property type="entry name" value="FAD/NAD(P)-binding domain"/>
    <property type="match status" value="1"/>
</dbReference>
<feature type="binding site" evidence="5">
    <location>
        <begin position="549"/>
        <end position="550"/>
    </location>
    <ligand>
        <name>FAD</name>
        <dbReference type="ChEBI" id="CHEBI:57692"/>
    </ligand>
</feature>
<comment type="similarity">
    <text evidence="2">Belongs to the GMC oxidoreductase family.</text>
</comment>
<proteinExistence type="inferred from homology"/>
<dbReference type="Gene3D" id="3.50.50.60">
    <property type="entry name" value="FAD/NAD(P)-binding domain"/>
    <property type="match status" value="1"/>
</dbReference>
<evidence type="ECO:0000256" key="3">
    <source>
        <dbReference type="ARBA" id="ARBA00022630"/>
    </source>
</evidence>
<keyword evidence="8" id="KW-1185">Reference proteome</keyword>
<dbReference type="GO" id="GO:0016614">
    <property type="term" value="F:oxidoreductase activity, acting on CH-OH group of donors"/>
    <property type="evidence" value="ECO:0007669"/>
    <property type="project" value="InterPro"/>
</dbReference>
<evidence type="ECO:0000256" key="4">
    <source>
        <dbReference type="ARBA" id="ARBA00022827"/>
    </source>
</evidence>
<dbReference type="InterPro" id="IPR000172">
    <property type="entry name" value="GMC_OxRdtase_N"/>
</dbReference>
<dbReference type="InterPro" id="IPR036188">
    <property type="entry name" value="FAD/NAD-bd_sf"/>
</dbReference>
<dbReference type="Gene3D" id="3.30.560.10">
    <property type="entry name" value="Glucose Oxidase, domain 3"/>
    <property type="match status" value="1"/>
</dbReference>
<dbReference type="PROSITE" id="PS00624">
    <property type="entry name" value="GMC_OXRED_2"/>
    <property type="match status" value="1"/>
</dbReference>
<dbReference type="PIRSF" id="PIRSF000137">
    <property type="entry name" value="Alcohol_oxidase"/>
    <property type="match status" value="1"/>
</dbReference>
<accession>A0AAV7XR81</accession>
<dbReference type="SUPFAM" id="SSF54373">
    <property type="entry name" value="FAD-linked reductases, C-terminal domain"/>
    <property type="match status" value="1"/>
</dbReference>
<organism evidence="7 8">
    <name type="scientific">Megalurothrips usitatus</name>
    <name type="common">bean blossom thrips</name>
    <dbReference type="NCBI Taxonomy" id="439358"/>
    <lineage>
        <taxon>Eukaryota</taxon>
        <taxon>Metazoa</taxon>
        <taxon>Ecdysozoa</taxon>
        <taxon>Arthropoda</taxon>
        <taxon>Hexapoda</taxon>
        <taxon>Insecta</taxon>
        <taxon>Pterygota</taxon>
        <taxon>Neoptera</taxon>
        <taxon>Paraneoptera</taxon>
        <taxon>Thysanoptera</taxon>
        <taxon>Terebrantia</taxon>
        <taxon>Thripoidea</taxon>
        <taxon>Thripidae</taxon>
        <taxon>Megalurothrips</taxon>
    </lineage>
</organism>
<dbReference type="GO" id="GO:0050660">
    <property type="term" value="F:flavin adenine dinucleotide binding"/>
    <property type="evidence" value="ECO:0007669"/>
    <property type="project" value="InterPro"/>
</dbReference>
<dbReference type="PANTHER" id="PTHR11552:SF147">
    <property type="entry name" value="CHOLINE DEHYDROGENASE, MITOCHONDRIAL"/>
    <property type="match status" value="1"/>
</dbReference>
<evidence type="ECO:0000256" key="5">
    <source>
        <dbReference type="PIRSR" id="PIRSR000137-2"/>
    </source>
</evidence>
<evidence type="ECO:0000256" key="2">
    <source>
        <dbReference type="ARBA" id="ARBA00010790"/>
    </source>
</evidence>
<evidence type="ECO:0000259" key="6">
    <source>
        <dbReference type="PROSITE" id="PS00624"/>
    </source>
</evidence>
<keyword evidence="3" id="KW-0285">Flavoprotein</keyword>
<dbReference type="AlphaFoldDB" id="A0AAV7XR81"/>
<dbReference type="InterPro" id="IPR007867">
    <property type="entry name" value="GMC_OxRtase_C"/>
</dbReference>
<feature type="binding site" evidence="5">
    <location>
        <position position="137"/>
    </location>
    <ligand>
        <name>FAD</name>
        <dbReference type="ChEBI" id="CHEBI:57692"/>
    </ligand>
</feature>
<comment type="caution">
    <text evidence="7">The sequence shown here is derived from an EMBL/GenBank/DDBJ whole genome shotgun (WGS) entry which is preliminary data.</text>
</comment>
<dbReference type="InterPro" id="IPR012132">
    <property type="entry name" value="GMC_OxRdtase"/>
</dbReference>
<feature type="domain" description="Glucose-methanol-choline oxidoreductase N-terminal" evidence="6">
    <location>
        <begin position="322"/>
        <end position="336"/>
    </location>
</feature>
<reference evidence="7" key="1">
    <citation type="submission" date="2022-12" db="EMBL/GenBank/DDBJ databases">
        <title>Chromosome-level genome assembly of the bean flower thrips Megalurothrips usitatus.</title>
        <authorList>
            <person name="Ma L."/>
            <person name="Liu Q."/>
            <person name="Li H."/>
            <person name="Cai W."/>
        </authorList>
    </citation>
    <scope>NUCLEOTIDE SEQUENCE</scope>
    <source>
        <strain evidence="7">Cailab_2022a</strain>
    </source>
</reference>
<dbReference type="PANTHER" id="PTHR11552">
    <property type="entry name" value="GLUCOSE-METHANOL-CHOLINE GMC OXIDOREDUCTASE"/>
    <property type="match status" value="1"/>
</dbReference>
<feature type="binding site" evidence="5">
    <location>
        <position position="277"/>
    </location>
    <ligand>
        <name>FAD</name>
        <dbReference type="ChEBI" id="CHEBI:57692"/>
    </ligand>
</feature>